<keyword evidence="2" id="KW-1185">Reference proteome</keyword>
<proteinExistence type="predicted"/>
<accession>A0A9W9DY91</accession>
<gene>
    <name evidence="1" type="ORF">J3R30DRAFT_131739</name>
</gene>
<evidence type="ECO:0000313" key="2">
    <source>
        <dbReference type="Proteomes" id="UP001150266"/>
    </source>
</evidence>
<dbReference type="OrthoDB" id="4398476at2759"/>
<reference evidence="1" key="1">
    <citation type="submission" date="2022-08" db="EMBL/GenBank/DDBJ databases">
        <title>A Global Phylogenomic Analysis of the Shiitake Genus Lentinula.</title>
        <authorList>
            <consortium name="DOE Joint Genome Institute"/>
            <person name="Sierra-Patev S."/>
            <person name="Min B."/>
            <person name="Naranjo-Ortiz M."/>
            <person name="Looney B."/>
            <person name="Konkel Z."/>
            <person name="Slot J.C."/>
            <person name="Sakamoto Y."/>
            <person name="Steenwyk J.L."/>
            <person name="Rokas A."/>
            <person name="Carro J."/>
            <person name="Camarero S."/>
            <person name="Ferreira P."/>
            <person name="Molpeceres G."/>
            <person name="Ruiz-Duenas F.J."/>
            <person name="Serrano A."/>
            <person name="Henrissat B."/>
            <person name="Drula E."/>
            <person name="Hughes K.W."/>
            <person name="Mata J.L."/>
            <person name="Ishikawa N.K."/>
            <person name="Vargas-Isla R."/>
            <person name="Ushijima S."/>
            <person name="Smith C.A."/>
            <person name="Ahrendt S."/>
            <person name="Andreopoulos W."/>
            <person name="He G."/>
            <person name="Labutti K."/>
            <person name="Lipzen A."/>
            <person name="Ng V."/>
            <person name="Riley R."/>
            <person name="Sandor L."/>
            <person name="Barry K."/>
            <person name="Martinez A.T."/>
            <person name="Xiao Y."/>
            <person name="Gibbons J.G."/>
            <person name="Terashima K."/>
            <person name="Grigoriev I.V."/>
            <person name="Hibbett D.S."/>
        </authorList>
    </citation>
    <scope>NUCLEOTIDE SEQUENCE</scope>
    <source>
        <strain evidence="1">JLM2183</strain>
    </source>
</reference>
<evidence type="ECO:0000313" key="1">
    <source>
        <dbReference type="EMBL" id="KAJ4490752.1"/>
    </source>
</evidence>
<comment type="caution">
    <text evidence="1">The sequence shown here is derived from an EMBL/GenBank/DDBJ whole genome shotgun (WGS) entry which is preliminary data.</text>
</comment>
<protein>
    <submittedName>
        <fullName evidence="1">Uncharacterized protein</fullName>
    </submittedName>
</protein>
<sequence>MYMVSKHNPCQRAFGVICGRLFSASVYKGRPRRCRPYCTINSYYQSSATTMSVVEKNSVMEKILEWANDVVNAEKIEKAYNQKGGWEGWVQVELAMYLQKVLGGQGIATILREQNVYNGNSQKCDFLIKTQKENGEYFTNMFELKCESSGNAGKFRTEVRDDCTKIANGVWNTEFNPCEAWIVAFSVTKNVADFMVGGRNLRRYYKTIQAGQIQMSVWWGSRA</sequence>
<organism evidence="1 2">
    <name type="scientific">Lentinula aciculospora</name>
    <dbReference type="NCBI Taxonomy" id="153920"/>
    <lineage>
        <taxon>Eukaryota</taxon>
        <taxon>Fungi</taxon>
        <taxon>Dikarya</taxon>
        <taxon>Basidiomycota</taxon>
        <taxon>Agaricomycotina</taxon>
        <taxon>Agaricomycetes</taxon>
        <taxon>Agaricomycetidae</taxon>
        <taxon>Agaricales</taxon>
        <taxon>Marasmiineae</taxon>
        <taxon>Omphalotaceae</taxon>
        <taxon>Lentinula</taxon>
    </lineage>
</organism>
<dbReference type="Proteomes" id="UP001150266">
    <property type="component" value="Unassembled WGS sequence"/>
</dbReference>
<dbReference type="AlphaFoldDB" id="A0A9W9DY91"/>
<name>A0A9W9DY91_9AGAR</name>
<dbReference type="EMBL" id="JAOTPV010000001">
    <property type="protein sequence ID" value="KAJ4490752.1"/>
    <property type="molecule type" value="Genomic_DNA"/>
</dbReference>